<dbReference type="OrthoDB" id="578970at2759"/>
<evidence type="ECO:0000313" key="3">
    <source>
        <dbReference type="EMBL" id="CAD7702891.1"/>
    </source>
</evidence>
<gene>
    <name evidence="3" type="ORF">OSTQU699_LOCUS8248</name>
</gene>
<name>A0A8S1J663_9CHLO</name>
<organism evidence="3 4">
    <name type="scientific">Ostreobium quekettii</name>
    <dbReference type="NCBI Taxonomy" id="121088"/>
    <lineage>
        <taxon>Eukaryota</taxon>
        <taxon>Viridiplantae</taxon>
        <taxon>Chlorophyta</taxon>
        <taxon>core chlorophytes</taxon>
        <taxon>Ulvophyceae</taxon>
        <taxon>TCBD clade</taxon>
        <taxon>Bryopsidales</taxon>
        <taxon>Ostreobineae</taxon>
        <taxon>Ostreobiaceae</taxon>
        <taxon>Ostreobium</taxon>
    </lineage>
</organism>
<dbReference type="Proteomes" id="UP000708148">
    <property type="component" value="Unassembled WGS sequence"/>
</dbReference>
<dbReference type="PROSITE" id="PS50181">
    <property type="entry name" value="FBOX"/>
    <property type="match status" value="1"/>
</dbReference>
<feature type="region of interest" description="Disordered" evidence="1">
    <location>
        <begin position="357"/>
        <end position="403"/>
    </location>
</feature>
<dbReference type="EMBL" id="CAJHUC010001992">
    <property type="protein sequence ID" value="CAD7702891.1"/>
    <property type="molecule type" value="Genomic_DNA"/>
</dbReference>
<evidence type="ECO:0000256" key="1">
    <source>
        <dbReference type="SAM" id="MobiDB-lite"/>
    </source>
</evidence>
<evidence type="ECO:0000313" key="4">
    <source>
        <dbReference type="Proteomes" id="UP000708148"/>
    </source>
</evidence>
<dbReference type="InterPro" id="IPR036047">
    <property type="entry name" value="F-box-like_dom_sf"/>
</dbReference>
<comment type="caution">
    <text evidence="3">The sequence shown here is derived from an EMBL/GenBank/DDBJ whole genome shotgun (WGS) entry which is preliminary data.</text>
</comment>
<evidence type="ECO:0000259" key="2">
    <source>
        <dbReference type="PROSITE" id="PS50181"/>
    </source>
</evidence>
<protein>
    <recommendedName>
        <fullName evidence="2">F-box domain-containing protein</fullName>
    </recommendedName>
</protein>
<keyword evidence="4" id="KW-1185">Reference proteome</keyword>
<dbReference type="SUPFAM" id="SSF81383">
    <property type="entry name" value="F-box domain"/>
    <property type="match status" value="1"/>
</dbReference>
<reference evidence="3" key="1">
    <citation type="submission" date="2020-12" db="EMBL/GenBank/DDBJ databases">
        <authorList>
            <person name="Iha C."/>
        </authorList>
    </citation>
    <scope>NUCLEOTIDE SEQUENCE</scope>
</reference>
<proteinExistence type="predicted"/>
<feature type="domain" description="F-box" evidence="2">
    <location>
        <begin position="7"/>
        <end position="53"/>
    </location>
</feature>
<dbReference type="SMART" id="SM00256">
    <property type="entry name" value="FBOX"/>
    <property type="match status" value="1"/>
</dbReference>
<dbReference type="Gene3D" id="1.20.1280.50">
    <property type="match status" value="1"/>
</dbReference>
<dbReference type="InterPro" id="IPR001810">
    <property type="entry name" value="F-box_dom"/>
</dbReference>
<accession>A0A8S1J663</accession>
<dbReference type="AlphaFoldDB" id="A0A8S1J663"/>
<dbReference type="Pfam" id="PF00646">
    <property type="entry name" value="F-box"/>
    <property type="match status" value="1"/>
</dbReference>
<sequence length="577" mass="62095">MAEPQCQAGLHDLPDACLEAVLDFLPAGDLLAFQLTCRRFRDAGRSPTVWIRKLRSDYGLRLGRAAGGGSLGPQRLYVSLARQRRRSRLRFRGLLTDGGVDAGQAYFWCSNMFETDSRRCYSSEMCSNCGVRVMAGLCPDVPAPRLPRQPIRAHHRLDLASWRNDSDNADADSPPVIYDRCVAQRLALADPDVTGVAQSVVVSREGPLSCPVRCGAIFLANRTHGPDNGAAGEDFARGLYEAARGRFVDEMAKARSLEALMEACEAGRLPRAAGRQRSTHGEWVQFEDVEDAGLGEMCPLVWFRFFSREEARLARRAALERRGGSIGNQAPMSAADPVPLDIIPDLSALWLPSGGMPEPHAYLPGPSEPPQAADQLQGVDLSPEPPGGNPTDQEGPSAAGHLAGVDFPVESLPVEGLGIMGDAHDAIVGDLGAPTGQGGGPGTPEGLEAFLEEEDDATSVDGGLVALWPGQEMHDGQSDNEWNLADEYVFPGLFGGWNPQFLFKTLEGEEAGTSGRDKLVIKLTKPASGNLMCVLLIDSENLMAEYMDNHEVPNIDINCVHVKGLETAIPGDLRLLA</sequence>